<dbReference type="EMBL" id="CP073767">
    <property type="protein sequence ID" value="UWZ57219.1"/>
    <property type="molecule type" value="Genomic_DNA"/>
</dbReference>
<proteinExistence type="predicted"/>
<feature type="compositionally biased region" description="Polar residues" evidence="1">
    <location>
        <begin position="158"/>
        <end position="189"/>
    </location>
</feature>
<dbReference type="Proteomes" id="UP001058003">
    <property type="component" value="Chromosome"/>
</dbReference>
<evidence type="ECO:0000313" key="2">
    <source>
        <dbReference type="EMBL" id="UWZ57219.1"/>
    </source>
</evidence>
<name>A0A9Q9MHW9_9ACTN</name>
<gene>
    <name evidence="2" type="ORF">Daura_14240</name>
</gene>
<dbReference type="KEGG" id="daur:Daura_14240"/>
<protein>
    <submittedName>
        <fullName evidence="2">Uncharacterized protein</fullName>
    </submittedName>
</protein>
<dbReference type="RefSeq" id="WP_033362671.1">
    <property type="nucleotide sequence ID" value="NZ_CP073767.1"/>
</dbReference>
<reference evidence="2" key="1">
    <citation type="submission" date="2021-04" db="EMBL/GenBank/DDBJ databases">
        <title>Dactylosporangium aurantiacum NRRL B-8018 full assembly.</title>
        <authorList>
            <person name="Hartkoorn R.C."/>
            <person name="Beaudoing E."/>
            <person name="Hot D."/>
        </authorList>
    </citation>
    <scope>NUCLEOTIDE SEQUENCE</scope>
    <source>
        <strain evidence="2">NRRL B-8018</strain>
    </source>
</reference>
<sequence>MGEPIALPKDSEVNVEQIEKLPALLRTLQNYVETECIGQMTNIRDHLDMSGLDMDSVDMKLNGQATPFGGFYSAFGIQAKADGAYKSVNKSLHELAKHLGKMIGPTEKIAQNYRTTEERNQAGMADIKKLLDEGKYVPIDQAAVDNRNETAPAAQDPHTITQHGTTTLAPASFDGQQPGSGTGNNSEVV</sequence>
<accession>A0A9Q9MHW9</accession>
<organism evidence="2 3">
    <name type="scientific">Dactylosporangium aurantiacum</name>
    <dbReference type="NCBI Taxonomy" id="35754"/>
    <lineage>
        <taxon>Bacteria</taxon>
        <taxon>Bacillati</taxon>
        <taxon>Actinomycetota</taxon>
        <taxon>Actinomycetes</taxon>
        <taxon>Micromonosporales</taxon>
        <taxon>Micromonosporaceae</taxon>
        <taxon>Dactylosporangium</taxon>
    </lineage>
</organism>
<evidence type="ECO:0000256" key="1">
    <source>
        <dbReference type="SAM" id="MobiDB-lite"/>
    </source>
</evidence>
<evidence type="ECO:0000313" key="3">
    <source>
        <dbReference type="Proteomes" id="UP001058003"/>
    </source>
</evidence>
<keyword evidence="3" id="KW-1185">Reference proteome</keyword>
<feature type="region of interest" description="Disordered" evidence="1">
    <location>
        <begin position="149"/>
        <end position="189"/>
    </location>
</feature>
<dbReference type="AlphaFoldDB" id="A0A9Q9MHW9"/>